<keyword evidence="20" id="KW-1185">Reference proteome</keyword>
<dbReference type="GO" id="GO:0020037">
    <property type="term" value="F:heme binding"/>
    <property type="evidence" value="ECO:0007669"/>
    <property type="project" value="InterPro"/>
</dbReference>
<evidence type="ECO:0000256" key="14">
    <source>
        <dbReference type="PIRSR" id="PIRSR000294-2"/>
    </source>
</evidence>
<evidence type="ECO:0000256" key="13">
    <source>
        <dbReference type="PIRSR" id="PIRSR000294-1"/>
    </source>
</evidence>
<dbReference type="Proteomes" id="UP000234483">
    <property type="component" value="Unassembled WGS sequence"/>
</dbReference>
<evidence type="ECO:0000256" key="12">
    <source>
        <dbReference type="ARBA" id="ARBA00073576"/>
    </source>
</evidence>
<dbReference type="PANTHER" id="PTHR30600">
    <property type="entry name" value="CYTOCHROME C PEROXIDASE-RELATED"/>
    <property type="match status" value="1"/>
</dbReference>
<evidence type="ECO:0000259" key="16">
    <source>
        <dbReference type="PROSITE" id="PS51007"/>
    </source>
</evidence>
<evidence type="ECO:0000256" key="10">
    <source>
        <dbReference type="ARBA" id="ARBA00023004"/>
    </source>
</evidence>
<sequence length="359" mass="38596">MKRAANLLLLLGTAAALIGLAPAPDPTALRRAAFAGKPDSWPAPALLPGASFTPFGALPAPAIPADNPQTPEKIALGRKLFDDPKLSGSGQIACASCHNPELAFGDGVKTSFGHDRQRGRRNAPTLSVVAWRTPLFWDGRAGSLETQALGPVVDHKEMAGDPREIERRLAADPDYRKDFKAVFGARRPTMQDAAKALAAYQRTLKPRSSKWDRVLSLGGRVLTDQELQGLELFQGKAGCVNCHNGPLLSDGKFHNIGLSFYGRKLQDLGRYEVSGDPADVGAFLTPSLRGISRTGPYMHNGTFPTLEGTVNFYNEGGARPRPKADQVGDRLFPTTTPLLKPLGLTREEKAALVAFLETL</sequence>
<dbReference type="SUPFAM" id="SSF46626">
    <property type="entry name" value="Cytochrome c"/>
    <property type="match status" value="2"/>
</dbReference>
<evidence type="ECO:0000256" key="15">
    <source>
        <dbReference type="SAM" id="SignalP"/>
    </source>
</evidence>
<dbReference type="Proteomes" id="UP000281192">
    <property type="component" value="Chromosome"/>
</dbReference>
<keyword evidence="4 13" id="KW-0349">Heme</keyword>
<dbReference type="EMBL" id="CP026100">
    <property type="protein sequence ID" value="AYV48952.1"/>
    <property type="molecule type" value="Genomic_DNA"/>
</dbReference>
<evidence type="ECO:0000313" key="17">
    <source>
        <dbReference type="EMBL" id="AYV48952.1"/>
    </source>
</evidence>
<dbReference type="FunFam" id="1.10.760.10:FF:000019">
    <property type="entry name" value="Di-heme cytochrome C peroxidase"/>
    <property type="match status" value="1"/>
</dbReference>
<feature type="signal peptide" evidence="15">
    <location>
        <begin position="1"/>
        <end position="23"/>
    </location>
</feature>
<comment type="pathway">
    <text evidence="2">One-carbon metabolism; methylamine degradation.</text>
</comment>
<feature type="binding site" description="covalent" evidence="13">
    <location>
        <position position="94"/>
    </location>
    <ligand>
        <name>heme c</name>
        <dbReference type="ChEBI" id="CHEBI:61717"/>
        <label>1</label>
    </ligand>
</feature>
<dbReference type="GO" id="GO:0042597">
    <property type="term" value="C:periplasmic space"/>
    <property type="evidence" value="ECO:0007669"/>
    <property type="project" value="UniProtKB-SubCell"/>
</dbReference>
<evidence type="ECO:0000256" key="9">
    <source>
        <dbReference type="ARBA" id="ARBA00023002"/>
    </source>
</evidence>
<feature type="domain" description="Cytochrome c" evidence="16">
    <location>
        <begin position="72"/>
        <end position="205"/>
    </location>
</feature>
<keyword evidence="10 14" id="KW-0408">Iron</keyword>
<dbReference type="InterPro" id="IPR051395">
    <property type="entry name" value="Cytochrome_c_Peroxidase/MauG"/>
</dbReference>
<accession>A0A2N5D370</accession>
<feature type="domain" description="Cytochrome c" evidence="16">
    <location>
        <begin position="224"/>
        <end position="359"/>
    </location>
</feature>
<evidence type="ECO:0000256" key="5">
    <source>
        <dbReference type="ARBA" id="ARBA00022723"/>
    </source>
</evidence>
<keyword evidence="6 15" id="KW-0732">Signal</keyword>
<keyword evidence="3" id="KW-0813">Transport</keyword>
<dbReference type="PIRSF" id="PIRSF000294">
    <property type="entry name" value="Cytochrome-c_peroxidase"/>
    <property type="match status" value="1"/>
</dbReference>
<feature type="binding site" description="covalent" evidence="13">
    <location>
        <position position="97"/>
    </location>
    <ligand>
        <name>heme c</name>
        <dbReference type="ChEBI" id="CHEBI:61717"/>
        <label>1</label>
    </ligand>
</feature>
<evidence type="ECO:0000256" key="1">
    <source>
        <dbReference type="ARBA" id="ARBA00004418"/>
    </source>
</evidence>
<dbReference type="GO" id="GO:0004130">
    <property type="term" value="F:cytochrome-c peroxidase activity"/>
    <property type="evidence" value="ECO:0007669"/>
    <property type="project" value="TreeGrafter"/>
</dbReference>
<comment type="function">
    <text evidence="11">Involved in methylamine metabolism. Essential for the maturation of the beta subunit of MADH, presumably via a step in the biosynthesis of tryptophan tryptophylquinone (TTQ), the cofactor of MADH.</text>
</comment>
<evidence type="ECO:0000256" key="2">
    <source>
        <dbReference type="ARBA" id="ARBA00004856"/>
    </source>
</evidence>
<dbReference type="InterPro" id="IPR009056">
    <property type="entry name" value="Cyt_c-like_dom"/>
</dbReference>
<dbReference type="Pfam" id="PF03150">
    <property type="entry name" value="CCP_MauG"/>
    <property type="match status" value="1"/>
</dbReference>
<evidence type="ECO:0000256" key="11">
    <source>
        <dbReference type="ARBA" id="ARBA00058991"/>
    </source>
</evidence>
<evidence type="ECO:0000313" key="18">
    <source>
        <dbReference type="EMBL" id="PLR20520.1"/>
    </source>
</evidence>
<keyword evidence="7" id="KW-0574">Periplasm</keyword>
<keyword evidence="18" id="KW-0575">Peroxidase</keyword>
<comment type="PTM">
    <text evidence="13">Binds 2 heme groups per subunit.</text>
</comment>
<organism evidence="18 19">
    <name type="scientific">Caulobacter flavus</name>
    <dbReference type="NCBI Taxonomy" id="1679497"/>
    <lineage>
        <taxon>Bacteria</taxon>
        <taxon>Pseudomonadati</taxon>
        <taxon>Pseudomonadota</taxon>
        <taxon>Alphaproteobacteria</taxon>
        <taxon>Caulobacterales</taxon>
        <taxon>Caulobacteraceae</taxon>
        <taxon>Caulobacter</taxon>
    </lineage>
</organism>
<evidence type="ECO:0000256" key="6">
    <source>
        <dbReference type="ARBA" id="ARBA00022729"/>
    </source>
</evidence>
<name>A0A2N5D370_9CAUL</name>
<keyword evidence="8" id="KW-0249">Electron transport</keyword>
<dbReference type="InterPro" id="IPR004852">
    <property type="entry name" value="Di-haem_cyt_c_peroxidsae"/>
</dbReference>
<reference evidence="18 19" key="1">
    <citation type="submission" date="2017-12" db="EMBL/GenBank/DDBJ databases">
        <title>The genome sequence of Caulobacter flavus CGMCC1 15093.</title>
        <authorList>
            <person name="Gao J."/>
            <person name="Mao X."/>
            <person name="Sun J."/>
        </authorList>
    </citation>
    <scope>NUCLEOTIDE SEQUENCE [LARGE SCALE GENOMIC DNA]</scope>
    <source>
        <strain evidence="18 19">CGMCC1 15093</strain>
    </source>
</reference>
<dbReference type="GO" id="GO:0009055">
    <property type="term" value="F:electron transfer activity"/>
    <property type="evidence" value="ECO:0007669"/>
    <property type="project" value="InterPro"/>
</dbReference>
<evidence type="ECO:0000256" key="3">
    <source>
        <dbReference type="ARBA" id="ARBA00022448"/>
    </source>
</evidence>
<gene>
    <name evidence="17" type="ORF">C1707_23335</name>
    <name evidence="18" type="ORF">CFHF_01980</name>
</gene>
<evidence type="ECO:0000313" key="20">
    <source>
        <dbReference type="Proteomes" id="UP000281192"/>
    </source>
</evidence>
<dbReference type="EMBL" id="PJRQ01000006">
    <property type="protein sequence ID" value="PLR20520.1"/>
    <property type="molecule type" value="Genomic_DNA"/>
</dbReference>
<feature type="binding site" description="covalent" evidence="13">
    <location>
        <position position="239"/>
    </location>
    <ligand>
        <name>heme c</name>
        <dbReference type="ChEBI" id="CHEBI:61717"/>
        <label>2</label>
    </ligand>
</feature>
<dbReference type="KEGG" id="cfh:C1707_23335"/>
<dbReference type="OrthoDB" id="9805202at2"/>
<evidence type="ECO:0000313" key="19">
    <source>
        <dbReference type="Proteomes" id="UP000234483"/>
    </source>
</evidence>
<keyword evidence="9" id="KW-0560">Oxidoreductase</keyword>
<feature type="binding site" description="axial binding residue" evidence="14">
    <location>
        <position position="243"/>
    </location>
    <ligand>
        <name>heme c</name>
        <dbReference type="ChEBI" id="CHEBI:61717"/>
        <label>2</label>
    </ligand>
    <ligandPart>
        <name>Fe</name>
        <dbReference type="ChEBI" id="CHEBI:18248"/>
    </ligandPart>
</feature>
<dbReference type="InterPro" id="IPR036909">
    <property type="entry name" value="Cyt_c-like_dom_sf"/>
</dbReference>
<reference evidence="17 20" key="2">
    <citation type="submission" date="2018-01" db="EMBL/GenBank/DDBJ databases">
        <title>Complete genome sequence of Caulobacter flavus RHGG3.</title>
        <authorList>
            <person name="Yang E."/>
        </authorList>
    </citation>
    <scope>NUCLEOTIDE SEQUENCE [LARGE SCALE GENOMIC DNA]</scope>
    <source>
        <strain evidence="17 20">RHGG3</strain>
    </source>
</reference>
<keyword evidence="5 14" id="KW-0479">Metal-binding</keyword>
<protein>
    <recommendedName>
        <fullName evidence="12">Methylamine utilization protein MauG</fullName>
    </recommendedName>
</protein>
<dbReference type="PROSITE" id="PS51007">
    <property type="entry name" value="CYTC"/>
    <property type="match status" value="2"/>
</dbReference>
<feature type="binding site" description="axial binding residue" evidence="14">
    <location>
        <position position="98"/>
    </location>
    <ligand>
        <name>heme c</name>
        <dbReference type="ChEBI" id="CHEBI:61717"/>
        <label>1</label>
    </ligand>
    <ligandPart>
        <name>Fe</name>
        <dbReference type="ChEBI" id="CHEBI:18248"/>
    </ligandPart>
</feature>
<feature type="chain" id="PRO_5044578157" description="Methylamine utilization protein MauG" evidence="15">
    <location>
        <begin position="24"/>
        <end position="359"/>
    </location>
</feature>
<evidence type="ECO:0000256" key="8">
    <source>
        <dbReference type="ARBA" id="ARBA00022982"/>
    </source>
</evidence>
<dbReference type="InterPro" id="IPR026259">
    <property type="entry name" value="MauG/Cytc_peroxidase"/>
</dbReference>
<dbReference type="GO" id="GO:0046872">
    <property type="term" value="F:metal ion binding"/>
    <property type="evidence" value="ECO:0007669"/>
    <property type="project" value="UniProtKB-KW"/>
</dbReference>
<feature type="binding site" description="axial binding residue" evidence="14">
    <location>
        <position position="114"/>
    </location>
    <ligand>
        <name>heme c</name>
        <dbReference type="ChEBI" id="CHEBI:61717"/>
        <label>1</label>
    </ligand>
    <ligandPart>
        <name>Fe</name>
        <dbReference type="ChEBI" id="CHEBI:18248"/>
    </ligandPart>
</feature>
<evidence type="ECO:0000256" key="4">
    <source>
        <dbReference type="ARBA" id="ARBA00022617"/>
    </source>
</evidence>
<dbReference type="PANTHER" id="PTHR30600:SF10">
    <property type="entry name" value="BLL6722 PROTEIN"/>
    <property type="match status" value="1"/>
</dbReference>
<dbReference type="Gene3D" id="1.10.760.10">
    <property type="entry name" value="Cytochrome c-like domain"/>
    <property type="match status" value="2"/>
</dbReference>
<comment type="subcellular location">
    <subcellularLocation>
        <location evidence="1">Periplasm</location>
    </subcellularLocation>
</comment>
<proteinExistence type="predicted"/>
<comment type="cofactor">
    <cofactor evidence="13">
        <name>heme</name>
        <dbReference type="ChEBI" id="CHEBI:30413"/>
    </cofactor>
    <text evidence="13">Binds 2 heme groups.</text>
</comment>
<feature type="binding site" description="covalent" evidence="13">
    <location>
        <position position="242"/>
    </location>
    <ligand>
        <name>heme c</name>
        <dbReference type="ChEBI" id="CHEBI:61717"/>
        <label>2</label>
    </ligand>
</feature>
<evidence type="ECO:0000256" key="7">
    <source>
        <dbReference type="ARBA" id="ARBA00022764"/>
    </source>
</evidence>
<dbReference type="AlphaFoldDB" id="A0A2N5D370"/>